<sequence>MSINWIKITERAREGIKIINALPYDTFTTVLLYVHRQMSPGSSAAAASAAATAGVASAANSSGNATGSTTVGTSVTTTERTGSSMETSHTSSEPEYTLEELERLVGVARADFLLLIKTFSYILRRISTFIIKPSHLQRELRDKLQLQDEAKIDAILRLWVRQTTPMLNNLASERYESNVIEDMAWKLNVEIASHCQQREKTALAVLQLKTVAGEDINFEMTQPELLQLFNQFEHIQSELDATLANMKGNEGSTE</sequence>
<feature type="region of interest" description="Disordered" evidence="1">
    <location>
        <begin position="58"/>
        <end position="95"/>
    </location>
</feature>
<dbReference type="PROSITE" id="PS51269">
    <property type="entry name" value="COMM"/>
    <property type="match status" value="1"/>
</dbReference>
<dbReference type="PANTHER" id="PTHR12333">
    <property type="entry name" value="COMM DOMAIN CONTAINING PROTEIN 10"/>
    <property type="match status" value="1"/>
</dbReference>
<feature type="compositionally biased region" description="Low complexity" evidence="1">
    <location>
        <begin position="58"/>
        <end position="78"/>
    </location>
</feature>
<dbReference type="CTD" id="32116"/>
<dbReference type="RefSeq" id="XP_023179292.1">
    <property type="nucleotide sequence ID" value="XM_023323524.2"/>
</dbReference>
<reference evidence="4" key="1">
    <citation type="submission" date="2025-08" db="UniProtKB">
        <authorList>
            <consortium name="RefSeq"/>
        </authorList>
    </citation>
    <scope>IDENTIFICATION</scope>
    <source>
        <strain evidence="4">15085-1641.00</strain>
        <tissue evidence="4">Whole body</tissue>
    </source>
</reference>
<evidence type="ECO:0000259" key="2">
    <source>
        <dbReference type="PROSITE" id="PS51269"/>
    </source>
</evidence>
<evidence type="ECO:0000256" key="1">
    <source>
        <dbReference type="SAM" id="MobiDB-lite"/>
    </source>
</evidence>
<dbReference type="AlphaFoldDB" id="A0A6J1MIM1"/>
<keyword evidence="3" id="KW-1185">Reference proteome</keyword>
<dbReference type="PANTHER" id="PTHR12333:SF0">
    <property type="entry name" value="COMM DOMAIN-CONTAINING PROTEIN 10"/>
    <property type="match status" value="1"/>
</dbReference>
<dbReference type="OrthoDB" id="77522at2759"/>
<organism evidence="3 4">
    <name type="scientific">Drosophila hydei</name>
    <name type="common">Fruit fly</name>
    <dbReference type="NCBI Taxonomy" id="7224"/>
    <lineage>
        <taxon>Eukaryota</taxon>
        <taxon>Metazoa</taxon>
        <taxon>Ecdysozoa</taxon>
        <taxon>Arthropoda</taxon>
        <taxon>Hexapoda</taxon>
        <taxon>Insecta</taxon>
        <taxon>Pterygota</taxon>
        <taxon>Neoptera</taxon>
        <taxon>Endopterygota</taxon>
        <taxon>Diptera</taxon>
        <taxon>Brachycera</taxon>
        <taxon>Muscomorpha</taxon>
        <taxon>Ephydroidea</taxon>
        <taxon>Drosophilidae</taxon>
        <taxon>Drosophila</taxon>
    </lineage>
</organism>
<name>A0A6J1MIM1_DROHY</name>
<dbReference type="GeneID" id="111605144"/>
<accession>A0A6J1MIM1</accession>
<dbReference type="OMA" id="AWKLNVE"/>
<evidence type="ECO:0000313" key="4">
    <source>
        <dbReference type="RefSeq" id="XP_023179292.1"/>
    </source>
</evidence>
<gene>
    <name evidence="4" type="primary">LOC111605144</name>
</gene>
<dbReference type="Pfam" id="PF07258">
    <property type="entry name" value="COMM_domain"/>
    <property type="match status" value="1"/>
</dbReference>
<feature type="domain" description="COMM" evidence="2">
    <location>
        <begin position="179"/>
        <end position="243"/>
    </location>
</feature>
<proteinExistence type="predicted"/>
<dbReference type="InterPro" id="IPR017920">
    <property type="entry name" value="COMM"/>
</dbReference>
<evidence type="ECO:0000313" key="3">
    <source>
        <dbReference type="Proteomes" id="UP000504633"/>
    </source>
</evidence>
<dbReference type="InterPro" id="IPR037361">
    <property type="entry name" value="COMMD10"/>
</dbReference>
<dbReference type="Proteomes" id="UP000504633">
    <property type="component" value="Unplaced"/>
</dbReference>
<protein>
    <submittedName>
        <fullName evidence="4">Uncharacterized protein LOC111605144</fullName>
    </submittedName>
</protein>
<feature type="compositionally biased region" description="Polar residues" evidence="1">
    <location>
        <begin position="79"/>
        <end position="94"/>
    </location>
</feature>
<dbReference type="KEGG" id="dhe:111605144"/>